<comment type="caution">
    <text evidence="1">The sequence shown here is derived from an EMBL/GenBank/DDBJ whole genome shotgun (WGS) entry which is preliminary data.</text>
</comment>
<evidence type="ECO:0000313" key="2">
    <source>
        <dbReference type="Proteomes" id="UP001165393"/>
    </source>
</evidence>
<keyword evidence="2" id="KW-1185">Reference proteome</keyword>
<dbReference type="EMBL" id="JAMQGP010000009">
    <property type="protein sequence ID" value="MCM2681170.1"/>
    <property type="molecule type" value="Genomic_DNA"/>
</dbReference>
<protein>
    <submittedName>
        <fullName evidence="1">Glutaredoxin family protein</fullName>
    </submittedName>
</protein>
<dbReference type="Pfam" id="PF05768">
    <property type="entry name" value="Glrx-like"/>
    <property type="match status" value="1"/>
</dbReference>
<reference evidence="1 2" key="1">
    <citation type="journal article" date="2013" name="Antonie Van Leeuwenhoek">
        <title>Echinimonas agarilytica gen. nov., sp. nov., a new gammaproteobacterium isolated from the sea urchin Strongylocentrotus intermedius.</title>
        <authorList>
            <person name="Nedashkovskaya O.I."/>
            <person name="Stenkova A.M."/>
            <person name="Zhukova N.V."/>
            <person name="Van Trappen S."/>
            <person name="Lee J.S."/>
            <person name="Kim S.B."/>
        </authorList>
    </citation>
    <scope>NUCLEOTIDE SEQUENCE [LARGE SCALE GENOMIC DNA]</scope>
    <source>
        <strain evidence="1 2">KMM 6351</strain>
    </source>
</reference>
<accession>A0AA41W8R8</accession>
<name>A0AA41W8R8_9GAMM</name>
<dbReference type="AlphaFoldDB" id="A0AA41W8R8"/>
<dbReference type="RefSeq" id="WP_251262654.1">
    <property type="nucleotide sequence ID" value="NZ_JAMQGP010000009.1"/>
</dbReference>
<dbReference type="Gene3D" id="3.40.30.10">
    <property type="entry name" value="Glutaredoxin"/>
    <property type="match status" value="1"/>
</dbReference>
<dbReference type="Proteomes" id="UP001165393">
    <property type="component" value="Unassembled WGS sequence"/>
</dbReference>
<dbReference type="InterPro" id="IPR008554">
    <property type="entry name" value="Glutaredoxin-like"/>
</dbReference>
<dbReference type="PROSITE" id="PS51257">
    <property type="entry name" value="PROKAR_LIPOPROTEIN"/>
    <property type="match status" value="1"/>
</dbReference>
<dbReference type="SUPFAM" id="SSF52833">
    <property type="entry name" value="Thioredoxin-like"/>
    <property type="match status" value="1"/>
</dbReference>
<evidence type="ECO:0000313" key="1">
    <source>
        <dbReference type="EMBL" id="MCM2681170.1"/>
    </source>
</evidence>
<dbReference type="InterPro" id="IPR036249">
    <property type="entry name" value="Thioredoxin-like_sf"/>
</dbReference>
<sequence length="80" mass="9175">MFRLLESDGCHLCEQAKQLLQQTHVVTYGCELVDIAESDALIEAFGERIPVLEHINSGQQLGWPFNFEQLNTWLQDVMNL</sequence>
<gene>
    <name evidence="1" type="ORF">NAF29_16100</name>
</gene>
<organism evidence="1 2">
    <name type="scientific">Echinimonas agarilytica</name>
    <dbReference type="NCBI Taxonomy" id="1215918"/>
    <lineage>
        <taxon>Bacteria</taxon>
        <taxon>Pseudomonadati</taxon>
        <taxon>Pseudomonadota</taxon>
        <taxon>Gammaproteobacteria</taxon>
        <taxon>Alteromonadales</taxon>
        <taxon>Echinimonadaceae</taxon>
        <taxon>Echinimonas</taxon>
    </lineage>
</organism>
<proteinExistence type="predicted"/>